<gene>
    <name evidence="2" type="ORF">ONZ51_g7522</name>
</gene>
<proteinExistence type="predicted"/>
<sequence length="634" mass="71038">MSSSELSNALNPDVIARPRRRHAQPAVSLIVPPTPALVPQQPAPHRSELELAIAPPSVEVEAVAPQVVSQPPTRNGNPILELYRVIATAGEAAAAERKRRIAWEREQEAKTIQRQKEMERQILDMREEINMLKAYITSHPHIPTPGVIQDSSVLNTIPTTAHIEPVSPALEPSPQTPLSPISPVPTHLAAPQTLFVEGSSSYPLGTQQQHLHSPVYDGYSPALHVMSPPASISSTPQFSPASASHTIVRADSTEQLAPPTPQSTGITNTPVSSSPLPEAVPPRKRPRLVAEDDSDYQSDTDDDADDPSAERGGQRRNGHDGRCLTIHHAMRIHIRKMMKLKHDDDLPESHFEGAPLLADQPVRFVWNKTTKQSAHNAAMKRRIVSDLKANRMKYKHVPDKEFNKRNLESVFDQVFTTLRQRHKAQQDATAASRLQRREHQKALKARRLQRKKAKLSNRVDARKKIDAFAQPVFETALHQDCMSSEESDGEYVEDGEKVQVFRTRGPSWRSARLLRYYAILDDQDRQEKSMKPKRGIGRRIRREGPPKDGLFLPPKGVARWMVSRRWLQETETMRPDLVDALRELVVDDAEQETDVTRVMLGAEESDDEATQLAPDAYAHISDTSYSLHNALQPV</sequence>
<dbReference type="AlphaFoldDB" id="A0AAD7TSH7"/>
<feature type="compositionally biased region" description="Acidic residues" evidence="1">
    <location>
        <begin position="291"/>
        <end position="307"/>
    </location>
</feature>
<feature type="region of interest" description="Disordered" evidence="1">
    <location>
        <begin position="423"/>
        <end position="456"/>
    </location>
</feature>
<accession>A0AAD7TSH7</accession>
<feature type="compositionally biased region" description="Polar residues" evidence="1">
    <location>
        <begin position="262"/>
        <end position="275"/>
    </location>
</feature>
<evidence type="ECO:0000313" key="2">
    <source>
        <dbReference type="EMBL" id="KAJ8473986.1"/>
    </source>
</evidence>
<feature type="region of interest" description="Disordered" evidence="1">
    <location>
        <begin position="254"/>
        <end position="323"/>
    </location>
</feature>
<comment type="caution">
    <text evidence="2">The sequence shown here is derived from an EMBL/GenBank/DDBJ whole genome shotgun (WGS) entry which is preliminary data.</text>
</comment>
<dbReference type="EMBL" id="JAPEVG010000203">
    <property type="protein sequence ID" value="KAJ8473986.1"/>
    <property type="molecule type" value="Genomic_DNA"/>
</dbReference>
<organism evidence="2 3">
    <name type="scientific">Trametes cubensis</name>
    <dbReference type="NCBI Taxonomy" id="1111947"/>
    <lineage>
        <taxon>Eukaryota</taxon>
        <taxon>Fungi</taxon>
        <taxon>Dikarya</taxon>
        <taxon>Basidiomycota</taxon>
        <taxon>Agaricomycotina</taxon>
        <taxon>Agaricomycetes</taxon>
        <taxon>Polyporales</taxon>
        <taxon>Polyporaceae</taxon>
        <taxon>Trametes</taxon>
    </lineage>
</organism>
<feature type="region of interest" description="Disordered" evidence="1">
    <location>
        <begin position="526"/>
        <end position="548"/>
    </location>
</feature>
<evidence type="ECO:0000313" key="3">
    <source>
        <dbReference type="Proteomes" id="UP001215151"/>
    </source>
</evidence>
<evidence type="ECO:0000256" key="1">
    <source>
        <dbReference type="SAM" id="MobiDB-lite"/>
    </source>
</evidence>
<keyword evidence="3" id="KW-1185">Reference proteome</keyword>
<dbReference type="Proteomes" id="UP001215151">
    <property type="component" value="Unassembled WGS sequence"/>
</dbReference>
<protein>
    <submittedName>
        <fullName evidence="2">Uncharacterized protein</fullName>
    </submittedName>
</protein>
<reference evidence="2" key="1">
    <citation type="submission" date="2022-11" db="EMBL/GenBank/DDBJ databases">
        <title>Genome Sequence of Cubamyces cubensis.</title>
        <authorList>
            <person name="Buettner E."/>
        </authorList>
    </citation>
    <scope>NUCLEOTIDE SEQUENCE</scope>
    <source>
        <strain evidence="2">MPL-01</strain>
    </source>
</reference>
<name>A0AAD7TSH7_9APHY</name>
<feature type="compositionally biased region" description="Basic residues" evidence="1">
    <location>
        <begin position="531"/>
        <end position="541"/>
    </location>
</feature>
<feature type="compositionally biased region" description="Basic and acidic residues" evidence="1">
    <location>
        <begin position="308"/>
        <end position="322"/>
    </location>
</feature>
<feature type="compositionally biased region" description="Basic residues" evidence="1">
    <location>
        <begin position="442"/>
        <end position="455"/>
    </location>
</feature>